<dbReference type="PROSITE" id="PS50144">
    <property type="entry name" value="MATH"/>
    <property type="match status" value="1"/>
</dbReference>
<dbReference type="Gene3D" id="1.25.40.420">
    <property type="match status" value="1"/>
</dbReference>
<feature type="domain" description="MATH" evidence="4">
    <location>
        <begin position="55"/>
        <end position="185"/>
    </location>
</feature>
<dbReference type="InterPro" id="IPR008974">
    <property type="entry name" value="TRAF-like"/>
</dbReference>
<dbReference type="AlphaFoldDB" id="A0ABC9AJC5"/>
<name>A0ABC9AJC5_9POAL</name>
<reference evidence="5" key="1">
    <citation type="submission" date="2024-10" db="EMBL/GenBank/DDBJ databases">
        <authorList>
            <person name="Ryan C."/>
        </authorList>
    </citation>
    <scope>NUCLEOTIDE SEQUENCE [LARGE SCALE GENOMIC DNA]</scope>
</reference>
<dbReference type="Gene3D" id="3.30.710.10">
    <property type="entry name" value="Potassium Channel Kv1.1, Chain A"/>
    <property type="match status" value="1"/>
</dbReference>
<sequence>MTYPRPREGTAKEHDRTERTRWDLQLPDDEHLARFIFGWRRRRQHVDRLCRDGDRVARPLKVEGYSNLKGLGVGKRIKSGAFNVGGHSWCVTFFPDGLDKEKADWICVDLLRNDPAANGDTVKARQKFSLLDQEGEPVPSFTLGGNAAQTYSPNSEWGFEKFIRRADLESSSYLIDDSFQIRCDVTIFKEIRVESTTIESLTVPPPDLHLHLGDLLASDIGRDVTFEVSGETFPAHKYVLAARSSVFKAELFGPMKEKGMDCVRIDEMEPRVFKAMLQFIYTDRLSEINTGKERIVMHQHLLVAADRYNMERLKLICEDVLCKHIDTDIAATTLVLAEQHGCRGLKEACFKFFRRSGNLRAVVATDGFQHLKNRCHSLLEELLAKVAP</sequence>
<dbReference type="SUPFAM" id="SSF54695">
    <property type="entry name" value="POZ domain"/>
    <property type="match status" value="1"/>
</dbReference>
<dbReference type="PANTHER" id="PTHR26379:SF483">
    <property type="entry name" value="OS11G0619800 PROTEIN"/>
    <property type="match status" value="1"/>
</dbReference>
<dbReference type="Gene3D" id="2.60.210.10">
    <property type="entry name" value="Apoptosis, Tumor Necrosis Factor Receptor Associated Protein 2, Chain A"/>
    <property type="match status" value="1"/>
</dbReference>
<dbReference type="SUPFAM" id="SSF49599">
    <property type="entry name" value="TRAF domain-like"/>
    <property type="match status" value="1"/>
</dbReference>
<dbReference type="CDD" id="cd00121">
    <property type="entry name" value="MATH"/>
    <property type="match status" value="1"/>
</dbReference>
<dbReference type="InterPro" id="IPR000210">
    <property type="entry name" value="BTB/POZ_dom"/>
</dbReference>
<comment type="pathway">
    <text evidence="1">Protein modification; protein ubiquitination.</text>
</comment>
<protein>
    <submittedName>
        <fullName evidence="5">Uncharacterized protein</fullName>
    </submittedName>
</protein>
<feature type="domain" description="BTB" evidence="3">
    <location>
        <begin position="222"/>
        <end position="289"/>
    </location>
</feature>
<organism evidence="5 6">
    <name type="scientific">Urochloa decumbens</name>
    <dbReference type="NCBI Taxonomy" id="240449"/>
    <lineage>
        <taxon>Eukaryota</taxon>
        <taxon>Viridiplantae</taxon>
        <taxon>Streptophyta</taxon>
        <taxon>Embryophyta</taxon>
        <taxon>Tracheophyta</taxon>
        <taxon>Spermatophyta</taxon>
        <taxon>Magnoliopsida</taxon>
        <taxon>Liliopsida</taxon>
        <taxon>Poales</taxon>
        <taxon>Poaceae</taxon>
        <taxon>PACMAD clade</taxon>
        <taxon>Panicoideae</taxon>
        <taxon>Panicodae</taxon>
        <taxon>Paniceae</taxon>
        <taxon>Melinidinae</taxon>
        <taxon>Urochloa</taxon>
    </lineage>
</organism>
<dbReference type="Proteomes" id="UP001497457">
    <property type="component" value="Chromosome 21rd"/>
</dbReference>
<dbReference type="Pfam" id="PF22486">
    <property type="entry name" value="MATH_2"/>
    <property type="match status" value="1"/>
</dbReference>
<dbReference type="InterPro" id="IPR002083">
    <property type="entry name" value="MATH/TRAF_dom"/>
</dbReference>
<evidence type="ECO:0000256" key="1">
    <source>
        <dbReference type="ARBA" id="ARBA00004906"/>
    </source>
</evidence>
<comment type="similarity">
    <text evidence="2">Belongs to the Tdpoz family.</text>
</comment>
<evidence type="ECO:0000259" key="3">
    <source>
        <dbReference type="PROSITE" id="PS50097"/>
    </source>
</evidence>
<dbReference type="PANTHER" id="PTHR26379">
    <property type="entry name" value="BTB/POZ AND MATH DOMAIN-CONTAINING PROTEIN 1"/>
    <property type="match status" value="1"/>
</dbReference>
<dbReference type="Pfam" id="PF00651">
    <property type="entry name" value="BTB"/>
    <property type="match status" value="1"/>
</dbReference>
<dbReference type="InterPro" id="IPR011333">
    <property type="entry name" value="SKP1/BTB/POZ_sf"/>
</dbReference>
<proteinExistence type="inferred from homology"/>
<dbReference type="SMART" id="SM00225">
    <property type="entry name" value="BTB"/>
    <property type="match status" value="1"/>
</dbReference>
<dbReference type="Pfam" id="PF24570">
    <property type="entry name" value="BACK_BPM_SPOP"/>
    <property type="match status" value="1"/>
</dbReference>
<evidence type="ECO:0000313" key="6">
    <source>
        <dbReference type="Proteomes" id="UP001497457"/>
    </source>
</evidence>
<dbReference type="InterPro" id="IPR056423">
    <property type="entry name" value="BACK_BPM_SPOP"/>
</dbReference>
<evidence type="ECO:0000256" key="2">
    <source>
        <dbReference type="ARBA" id="ARBA00010846"/>
    </source>
</evidence>
<dbReference type="SMART" id="SM00061">
    <property type="entry name" value="MATH"/>
    <property type="match status" value="1"/>
</dbReference>
<dbReference type="EMBL" id="OZ075131">
    <property type="protein sequence ID" value="CAL4979504.1"/>
    <property type="molecule type" value="Genomic_DNA"/>
</dbReference>
<evidence type="ECO:0000313" key="5">
    <source>
        <dbReference type="EMBL" id="CAL4979504.1"/>
    </source>
</evidence>
<accession>A0ABC9AJC5</accession>
<dbReference type="InterPro" id="IPR045005">
    <property type="entry name" value="BPM1-6"/>
</dbReference>
<evidence type="ECO:0000259" key="4">
    <source>
        <dbReference type="PROSITE" id="PS50144"/>
    </source>
</evidence>
<gene>
    <name evidence="5" type="ORF">URODEC1_LOCUS55285</name>
</gene>
<dbReference type="PROSITE" id="PS50097">
    <property type="entry name" value="BTB"/>
    <property type="match status" value="1"/>
</dbReference>
<keyword evidence="6" id="KW-1185">Reference proteome</keyword>